<accession>A0ABV0UM78</accession>
<comment type="caution">
    <text evidence="1">The sequence shown here is derived from an EMBL/GenBank/DDBJ whole genome shotgun (WGS) entry which is preliminary data.</text>
</comment>
<feature type="non-terminal residue" evidence="1">
    <location>
        <position position="65"/>
    </location>
</feature>
<sequence length="65" mass="7194">MTVTVELGSAEIKWQSERCGDISGSLEPRCIAFLPLTAIICCCPTVRELCSARRTDGYRQTSRIT</sequence>
<reference evidence="1 2" key="1">
    <citation type="submission" date="2021-06" db="EMBL/GenBank/DDBJ databases">
        <authorList>
            <person name="Palmer J.M."/>
        </authorList>
    </citation>
    <scope>NUCLEOTIDE SEQUENCE [LARGE SCALE GENOMIC DNA]</scope>
    <source>
        <strain evidence="2">if_2019</strain>
        <tissue evidence="1">Muscle</tissue>
    </source>
</reference>
<name>A0ABV0UM78_9TELE</name>
<protein>
    <submittedName>
        <fullName evidence="1">Uncharacterized protein</fullName>
    </submittedName>
</protein>
<organism evidence="1 2">
    <name type="scientific">Ilyodon furcidens</name>
    <name type="common">goldbreast splitfin</name>
    <dbReference type="NCBI Taxonomy" id="33524"/>
    <lineage>
        <taxon>Eukaryota</taxon>
        <taxon>Metazoa</taxon>
        <taxon>Chordata</taxon>
        <taxon>Craniata</taxon>
        <taxon>Vertebrata</taxon>
        <taxon>Euteleostomi</taxon>
        <taxon>Actinopterygii</taxon>
        <taxon>Neopterygii</taxon>
        <taxon>Teleostei</taxon>
        <taxon>Neoteleostei</taxon>
        <taxon>Acanthomorphata</taxon>
        <taxon>Ovalentaria</taxon>
        <taxon>Atherinomorphae</taxon>
        <taxon>Cyprinodontiformes</taxon>
        <taxon>Goodeidae</taxon>
        <taxon>Ilyodon</taxon>
    </lineage>
</organism>
<keyword evidence="2" id="KW-1185">Reference proteome</keyword>
<proteinExistence type="predicted"/>
<evidence type="ECO:0000313" key="2">
    <source>
        <dbReference type="Proteomes" id="UP001482620"/>
    </source>
</evidence>
<evidence type="ECO:0000313" key="1">
    <source>
        <dbReference type="EMBL" id="MEQ2245861.1"/>
    </source>
</evidence>
<dbReference type="EMBL" id="JAHRIQ010074709">
    <property type="protein sequence ID" value="MEQ2245861.1"/>
    <property type="molecule type" value="Genomic_DNA"/>
</dbReference>
<dbReference type="Proteomes" id="UP001482620">
    <property type="component" value="Unassembled WGS sequence"/>
</dbReference>
<gene>
    <name evidence="1" type="ORF">ILYODFUR_032269</name>
</gene>